<dbReference type="Pfam" id="PF00440">
    <property type="entry name" value="TetR_N"/>
    <property type="match status" value="1"/>
</dbReference>
<dbReference type="InterPro" id="IPR001647">
    <property type="entry name" value="HTH_TetR"/>
</dbReference>
<accession>A0ABV6VE84</accession>
<evidence type="ECO:0000313" key="1">
    <source>
        <dbReference type="EMBL" id="MFC1412021.1"/>
    </source>
</evidence>
<dbReference type="EMBL" id="JBHEZX010000010">
    <property type="protein sequence ID" value="MFC1412021.1"/>
    <property type="molecule type" value="Genomic_DNA"/>
</dbReference>
<dbReference type="SUPFAM" id="SSF48498">
    <property type="entry name" value="Tetracyclin repressor-like, C-terminal domain"/>
    <property type="match status" value="1"/>
</dbReference>
<keyword evidence="2" id="KW-1185">Reference proteome</keyword>
<dbReference type="PRINTS" id="PR00455">
    <property type="entry name" value="HTHTETR"/>
</dbReference>
<proteinExistence type="predicted"/>
<reference evidence="1 2" key="1">
    <citation type="submission" date="2024-09" db="EMBL/GenBank/DDBJ databases">
        <authorList>
            <person name="Lee S.D."/>
        </authorList>
    </citation>
    <scope>NUCLEOTIDE SEQUENCE [LARGE SCALE GENOMIC DNA]</scope>
    <source>
        <strain evidence="1 2">N1-1</strain>
    </source>
</reference>
<dbReference type="Pfam" id="PF19344">
    <property type="entry name" value="TetR_C_32"/>
    <property type="match status" value="1"/>
</dbReference>
<dbReference type="PANTHER" id="PTHR30055">
    <property type="entry name" value="HTH-TYPE TRANSCRIPTIONAL REGULATOR RUTR"/>
    <property type="match status" value="1"/>
</dbReference>
<sequence>MTAVQDTDERPRTGKTATGRLPRSARRNQLLGAAEEVFVAQGYHAAAMDDIAERAGVSKPVLYQHFPGKLELYLALLDKHCDALVEAIRTALEATTDNKLRVLATTEAYFAYVAAESGAFRLVFESDLTNESAVRERVEAVTRATATLVSKVIAEDTDLPEEEAMLLAVGVCGLCQITARFWLAQGSSIPKDEAVRLVSSLSWRGLKGFPMHGGDTAAH</sequence>
<dbReference type="InterPro" id="IPR036271">
    <property type="entry name" value="Tet_transcr_reg_TetR-rel_C_sf"/>
</dbReference>
<comment type="caution">
    <text evidence="1">The sequence shown here is derived from an EMBL/GenBank/DDBJ whole genome shotgun (WGS) entry which is preliminary data.</text>
</comment>
<dbReference type="SUPFAM" id="SSF46689">
    <property type="entry name" value="Homeodomain-like"/>
    <property type="match status" value="1"/>
</dbReference>
<evidence type="ECO:0000313" key="2">
    <source>
        <dbReference type="Proteomes" id="UP001592582"/>
    </source>
</evidence>
<gene>
    <name evidence="1" type="ORF">ACEZDG_22395</name>
</gene>
<dbReference type="PROSITE" id="PS50977">
    <property type="entry name" value="HTH_TETR_2"/>
    <property type="match status" value="1"/>
</dbReference>
<dbReference type="InterPro" id="IPR009057">
    <property type="entry name" value="Homeodomain-like_sf"/>
</dbReference>
<dbReference type="Proteomes" id="UP001592582">
    <property type="component" value="Unassembled WGS sequence"/>
</dbReference>
<organism evidence="1 2">
    <name type="scientific">Streptacidiphilus alkalitolerans</name>
    <dbReference type="NCBI Taxonomy" id="3342712"/>
    <lineage>
        <taxon>Bacteria</taxon>
        <taxon>Bacillati</taxon>
        <taxon>Actinomycetota</taxon>
        <taxon>Actinomycetes</taxon>
        <taxon>Kitasatosporales</taxon>
        <taxon>Streptomycetaceae</taxon>
        <taxon>Streptacidiphilus</taxon>
    </lineage>
</organism>
<dbReference type="Gene3D" id="1.10.357.10">
    <property type="entry name" value="Tetracycline Repressor, domain 2"/>
    <property type="match status" value="1"/>
</dbReference>
<dbReference type="PANTHER" id="PTHR30055:SF160">
    <property type="entry name" value="TRANSCRIPTIONAL REGULATORY PROTEIN (PROBABLY ASNC-FAMILY)-RELATED"/>
    <property type="match status" value="1"/>
</dbReference>
<dbReference type="InterPro" id="IPR050109">
    <property type="entry name" value="HTH-type_TetR-like_transc_reg"/>
</dbReference>
<name>A0ABV6VE84_9ACTN</name>
<protein>
    <submittedName>
        <fullName evidence="1">TetR/AcrR family transcriptional regulator</fullName>
    </submittedName>
</protein>
<dbReference type="InterPro" id="IPR045823">
    <property type="entry name" value="TetR_C_32"/>
</dbReference>